<proteinExistence type="evidence at transcript level"/>
<dbReference type="GO" id="GO:0006620">
    <property type="term" value="P:post-translational protein targeting to endoplasmic reticulum membrane"/>
    <property type="evidence" value="ECO:0007669"/>
    <property type="project" value="InterPro"/>
</dbReference>
<evidence type="ECO:0000313" key="4">
    <source>
        <dbReference type="EMBL" id="ABO26652.1"/>
    </source>
</evidence>
<name>B6RB48_HALDI</name>
<dbReference type="PANTHER" id="PTHR46555:SF1">
    <property type="entry name" value="UBIQUITIN-LIKE PROTEIN 4A"/>
    <property type="match status" value="1"/>
</dbReference>
<accession>B6RB48</accession>
<dbReference type="PANTHER" id="PTHR46555">
    <property type="entry name" value="UBIQUITIN-LIKE PROTEIN 4A"/>
    <property type="match status" value="1"/>
</dbReference>
<dbReference type="SUPFAM" id="SSF54236">
    <property type="entry name" value="Ubiquitin-like"/>
    <property type="match status" value="1"/>
</dbReference>
<keyword evidence="2" id="KW-0963">Cytoplasm</keyword>
<dbReference type="PROSITE" id="PS50053">
    <property type="entry name" value="UBIQUITIN_2"/>
    <property type="match status" value="1"/>
</dbReference>
<evidence type="ECO:0000259" key="3">
    <source>
        <dbReference type="PROSITE" id="PS50053"/>
    </source>
</evidence>
<dbReference type="GO" id="GO:0071818">
    <property type="term" value="C:BAT3 complex"/>
    <property type="evidence" value="ECO:0007669"/>
    <property type="project" value="TreeGrafter"/>
</dbReference>
<dbReference type="InterPro" id="IPR019954">
    <property type="entry name" value="Ubiquitin_CS"/>
</dbReference>
<dbReference type="SMART" id="SM00213">
    <property type="entry name" value="UBQ"/>
    <property type="match status" value="1"/>
</dbReference>
<dbReference type="EMBL" id="EF103394">
    <property type="protein sequence ID" value="ABO26652.1"/>
    <property type="molecule type" value="mRNA"/>
</dbReference>
<sequence length="150" mass="16357">MRLTVKVLNGDECTIAASPSSYVTDIKQQVAALMSIPIANQKLLYKGKPMTDNKQLSEYNIEGGSKLTVVARPGSASSADSVSKTVSSDTDVSAPVWTKLQTFLRRHYTEKDADLVLAEFRKDFNKGLASMSLDDIERLAASKIRGTGER</sequence>
<dbReference type="InterPro" id="IPR047154">
    <property type="entry name" value="UBL4A-like"/>
</dbReference>
<dbReference type="Gene3D" id="3.10.20.90">
    <property type="entry name" value="Phosphatidylinositol 3-kinase Catalytic Subunit, Chain A, domain 1"/>
    <property type="match status" value="1"/>
</dbReference>
<dbReference type="Pfam" id="PF17840">
    <property type="entry name" value="Tugs"/>
    <property type="match status" value="1"/>
</dbReference>
<dbReference type="Pfam" id="PF00240">
    <property type="entry name" value="ubiquitin"/>
    <property type="match status" value="1"/>
</dbReference>
<comment type="subcellular location">
    <subcellularLocation>
        <location evidence="1">Cytoplasm</location>
        <location evidence="1">Cytosol</location>
    </subcellularLocation>
</comment>
<dbReference type="GO" id="GO:0071816">
    <property type="term" value="P:tail-anchored membrane protein insertion into ER membrane"/>
    <property type="evidence" value="ECO:0007669"/>
    <property type="project" value="TreeGrafter"/>
</dbReference>
<evidence type="ECO:0000256" key="1">
    <source>
        <dbReference type="ARBA" id="ARBA00004514"/>
    </source>
</evidence>
<dbReference type="PROSITE" id="PS00299">
    <property type="entry name" value="UBIQUITIN_1"/>
    <property type="match status" value="1"/>
</dbReference>
<dbReference type="GO" id="GO:0051087">
    <property type="term" value="F:protein-folding chaperone binding"/>
    <property type="evidence" value="ECO:0007669"/>
    <property type="project" value="TreeGrafter"/>
</dbReference>
<reference evidence="4" key="1">
    <citation type="submission" date="2006-10" db="EMBL/GenBank/DDBJ databases">
        <title>Novel gene discovery from Haliotis discus discus by normalized cDNA library analysis.</title>
        <authorList>
            <person name="Kang H.-S."/>
            <person name="De Zoysa M."/>
            <person name="Lee J."/>
        </authorList>
    </citation>
    <scope>NUCLEOTIDE SEQUENCE</scope>
</reference>
<feature type="domain" description="Ubiquitin-like" evidence="3">
    <location>
        <begin position="1"/>
        <end position="76"/>
    </location>
</feature>
<dbReference type="InterPro" id="IPR029071">
    <property type="entry name" value="Ubiquitin-like_domsf"/>
</dbReference>
<dbReference type="AlphaFoldDB" id="B6RB48"/>
<dbReference type="InterPro" id="IPR041421">
    <property type="entry name" value="Ubl4_C_TUGS"/>
</dbReference>
<organism evidence="4">
    <name type="scientific">Haliotis discus discus</name>
    <name type="common">disc abalone</name>
    <dbReference type="NCBI Taxonomy" id="91233"/>
    <lineage>
        <taxon>Eukaryota</taxon>
        <taxon>Metazoa</taxon>
        <taxon>Spiralia</taxon>
        <taxon>Lophotrochozoa</taxon>
        <taxon>Mollusca</taxon>
        <taxon>Gastropoda</taxon>
        <taxon>Vetigastropoda</taxon>
        <taxon>Lepetellida</taxon>
        <taxon>Haliotoidea</taxon>
        <taxon>Haliotidae</taxon>
        <taxon>Haliotis</taxon>
    </lineage>
</organism>
<evidence type="ECO:0000256" key="2">
    <source>
        <dbReference type="ARBA" id="ARBA00022490"/>
    </source>
</evidence>
<protein>
    <submittedName>
        <fullName evidence="4">Ubiquitin-like protein</fullName>
    </submittedName>
</protein>
<dbReference type="InterPro" id="IPR000626">
    <property type="entry name" value="Ubiquitin-like_dom"/>
</dbReference>